<dbReference type="PROSITE" id="PS50088">
    <property type="entry name" value="ANK_REPEAT"/>
    <property type="match status" value="3"/>
</dbReference>
<accession>A0A7S1LCA6</accession>
<keyword evidence="1" id="KW-0677">Repeat</keyword>
<dbReference type="AlphaFoldDB" id="A0A7S1LCA6"/>
<reference evidence="4" key="1">
    <citation type="submission" date="2021-01" db="EMBL/GenBank/DDBJ databases">
        <authorList>
            <person name="Corre E."/>
            <person name="Pelletier E."/>
            <person name="Niang G."/>
            <person name="Scheremetjew M."/>
            <person name="Finn R."/>
            <person name="Kale V."/>
            <person name="Holt S."/>
            <person name="Cochrane G."/>
            <person name="Meng A."/>
            <person name="Brown T."/>
            <person name="Cohen L."/>
        </authorList>
    </citation>
    <scope>NUCLEOTIDE SEQUENCE</scope>
    <source>
        <strain evidence="4">CCAP 1951/1</strain>
    </source>
</reference>
<dbReference type="EMBL" id="HBGF01010225">
    <property type="protein sequence ID" value="CAD9100173.1"/>
    <property type="molecule type" value="Transcribed_RNA"/>
</dbReference>
<dbReference type="PROSITE" id="PS50297">
    <property type="entry name" value="ANK_REP_REGION"/>
    <property type="match status" value="3"/>
</dbReference>
<dbReference type="PANTHER" id="PTHR24198:SF165">
    <property type="entry name" value="ANKYRIN REPEAT-CONTAINING PROTEIN-RELATED"/>
    <property type="match status" value="1"/>
</dbReference>
<dbReference type="PANTHER" id="PTHR24198">
    <property type="entry name" value="ANKYRIN REPEAT AND PROTEIN KINASE DOMAIN-CONTAINING PROTEIN"/>
    <property type="match status" value="1"/>
</dbReference>
<protein>
    <submittedName>
        <fullName evidence="4">Uncharacterized protein</fullName>
    </submittedName>
</protein>
<proteinExistence type="predicted"/>
<evidence type="ECO:0000256" key="3">
    <source>
        <dbReference type="PROSITE-ProRule" id="PRU00023"/>
    </source>
</evidence>
<name>A0A7S1LCA6_NEODS</name>
<evidence type="ECO:0000256" key="1">
    <source>
        <dbReference type="ARBA" id="ARBA00022737"/>
    </source>
</evidence>
<dbReference type="SUPFAM" id="SSF48403">
    <property type="entry name" value="Ankyrin repeat"/>
    <property type="match status" value="1"/>
</dbReference>
<dbReference type="SMART" id="SM00248">
    <property type="entry name" value="ANK"/>
    <property type="match status" value="4"/>
</dbReference>
<evidence type="ECO:0000313" key="4">
    <source>
        <dbReference type="EMBL" id="CAD9100173.1"/>
    </source>
</evidence>
<keyword evidence="2 3" id="KW-0040">ANK repeat</keyword>
<feature type="repeat" description="ANK" evidence="3">
    <location>
        <begin position="154"/>
        <end position="186"/>
    </location>
</feature>
<feature type="repeat" description="ANK" evidence="3">
    <location>
        <begin position="220"/>
        <end position="252"/>
    </location>
</feature>
<feature type="repeat" description="ANK" evidence="3">
    <location>
        <begin position="187"/>
        <end position="219"/>
    </location>
</feature>
<sequence>MAATTGTSADVLGPCRVLAVHEHPLPKRKLRGTSYVCAVCHHLRYAEAHACATCKDFFVCIPCYAAAWTEQEECYQMALAEEQAAADTQESKRSILRTAASREYSAADVAAAELPPLLQACVIGDVYTAKDIVDKSDFMQDLDLEATVSHGPHAGRTALILAAQAGHKDIVELLLSRDVQGEAVDNLGLTALMHAAYNGHTDVVDELLFNGATVDRVAFCGYTAMLLAANRGHADVVRRLLAAGASPLARTPAGRNAVLVSAFNGHLAVVKVLVSVMGIELDARDDEGYSAVDAACANNHTAVAAFLTDLLM</sequence>
<gene>
    <name evidence="4" type="ORF">NDES1114_LOCUS6789</name>
</gene>
<dbReference type="Pfam" id="PF12796">
    <property type="entry name" value="Ank_2"/>
    <property type="match status" value="2"/>
</dbReference>
<evidence type="ECO:0000256" key="2">
    <source>
        <dbReference type="ARBA" id="ARBA00023043"/>
    </source>
</evidence>
<organism evidence="4">
    <name type="scientific">Neobodo designis</name>
    <name type="common">Flagellated protozoan</name>
    <name type="synonym">Bodo designis</name>
    <dbReference type="NCBI Taxonomy" id="312471"/>
    <lineage>
        <taxon>Eukaryota</taxon>
        <taxon>Discoba</taxon>
        <taxon>Euglenozoa</taxon>
        <taxon>Kinetoplastea</taxon>
        <taxon>Metakinetoplastina</taxon>
        <taxon>Neobodonida</taxon>
        <taxon>Neobodo</taxon>
    </lineage>
</organism>
<dbReference type="InterPro" id="IPR036770">
    <property type="entry name" value="Ankyrin_rpt-contain_sf"/>
</dbReference>
<dbReference type="Gene3D" id="1.25.40.20">
    <property type="entry name" value="Ankyrin repeat-containing domain"/>
    <property type="match status" value="2"/>
</dbReference>
<dbReference type="InterPro" id="IPR002110">
    <property type="entry name" value="Ankyrin_rpt"/>
</dbReference>